<dbReference type="EMBL" id="JACDTQ010001059">
    <property type="protein sequence ID" value="KAF5924131.1"/>
    <property type="molecule type" value="Genomic_DNA"/>
</dbReference>
<evidence type="ECO:0000256" key="3">
    <source>
        <dbReference type="ARBA" id="ARBA00023004"/>
    </source>
</evidence>
<dbReference type="GO" id="GO:0019373">
    <property type="term" value="P:epoxygenase P450 pathway"/>
    <property type="evidence" value="ECO:0007669"/>
    <property type="project" value="TreeGrafter"/>
</dbReference>
<evidence type="ECO:0000256" key="2">
    <source>
        <dbReference type="ARBA" id="ARBA00022723"/>
    </source>
</evidence>
<keyword evidence="3" id="KW-0408">Iron</keyword>
<dbReference type="GO" id="GO:0020037">
    <property type="term" value="F:heme binding"/>
    <property type="evidence" value="ECO:0007669"/>
    <property type="project" value="InterPro"/>
</dbReference>
<protein>
    <submittedName>
        <fullName evidence="4">Uncharacterized protein</fullName>
    </submittedName>
</protein>
<dbReference type="GO" id="GO:0006805">
    <property type="term" value="P:xenobiotic metabolic process"/>
    <property type="evidence" value="ECO:0007669"/>
    <property type="project" value="TreeGrafter"/>
</dbReference>
<evidence type="ECO:0000313" key="4">
    <source>
        <dbReference type="EMBL" id="KAF5924131.1"/>
    </source>
</evidence>
<dbReference type="InterPro" id="IPR050182">
    <property type="entry name" value="Cytochrome_P450_fam2"/>
</dbReference>
<accession>A0A7J7F801</accession>
<keyword evidence="5" id="KW-1185">Reference proteome</keyword>
<dbReference type="GO" id="GO:0005737">
    <property type="term" value="C:cytoplasm"/>
    <property type="evidence" value="ECO:0007669"/>
    <property type="project" value="TreeGrafter"/>
</dbReference>
<sequence length="371" mass="41810">MSPLCSYPQLSKEYNPVYRAILLVHRAMYLGSRQLVVLSGYQTMKEALVDHDKDFSGWSDFLLFSKFNKENARGMSYESLVNRLEKQSLEKQILEEVSFLMSCSLCNTICSMLCSCFDYEDEHLVTITWLLQDSFQIINSHWGKYNFSPRLLDCLPGPHHCLFHNLECLKDLITYSICEHQASFDPSSPPDFINCSSPRWHATIGHHAFLALLKYPKVRCNTRGSALHKRHSPEVSMSNLQGHSITWLFAAQRMDIIILLNTVHRDPSQLVKPPRSSTQSTVWMSISASRSDLPSCSSLLVSGVRVGVTALEWSRMCLGKSLASMALPLPHDILQSFSLQPLGVPKDINLTPIGPGPNKISGPFQMTLCKC</sequence>
<evidence type="ECO:0000313" key="5">
    <source>
        <dbReference type="Proteomes" id="UP000551758"/>
    </source>
</evidence>
<dbReference type="SUPFAM" id="SSF48264">
    <property type="entry name" value="Cytochrome P450"/>
    <property type="match status" value="1"/>
</dbReference>
<dbReference type="GO" id="GO:0016712">
    <property type="term" value="F:oxidoreductase activity, acting on paired donors, with incorporation or reduction of molecular oxygen, reduced flavin or flavoprotein as one donor, and incorporation of one atom of oxygen"/>
    <property type="evidence" value="ECO:0007669"/>
    <property type="project" value="TreeGrafter"/>
</dbReference>
<organism evidence="4 5">
    <name type="scientific">Diceros bicornis minor</name>
    <name type="common">South-central black rhinoceros</name>
    <dbReference type="NCBI Taxonomy" id="77932"/>
    <lineage>
        <taxon>Eukaryota</taxon>
        <taxon>Metazoa</taxon>
        <taxon>Chordata</taxon>
        <taxon>Craniata</taxon>
        <taxon>Vertebrata</taxon>
        <taxon>Euteleostomi</taxon>
        <taxon>Mammalia</taxon>
        <taxon>Eutheria</taxon>
        <taxon>Laurasiatheria</taxon>
        <taxon>Perissodactyla</taxon>
        <taxon>Rhinocerotidae</taxon>
        <taxon>Diceros</taxon>
    </lineage>
</organism>
<dbReference type="InterPro" id="IPR001128">
    <property type="entry name" value="Cyt_P450"/>
</dbReference>
<dbReference type="GO" id="GO:0008392">
    <property type="term" value="F:arachidonate epoxygenase activity"/>
    <property type="evidence" value="ECO:0007669"/>
    <property type="project" value="TreeGrafter"/>
</dbReference>
<proteinExistence type="inferred from homology"/>
<reference evidence="4 5" key="1">
    <citation type="journal article" date="2020" name="Mol. Biol. Evol.">
        <title>Interspecific Gene Flow and the Evolution of Specialization in Black and White Rhinoceros.</title>
        <authorList>
            <person name="Moodley Y."/>
            <person name="Westbury M.V."/>
            <person name="Russo I.M."/>
            <person name="Gopalakrishnan S."/>
            <person name="Rakotoarivelo A."/>
            <person name="Olsen R.A."/>
            <person name="Prost S."/>
            <person name="Tunstall T."/>
            <person name="Ryder O.A."/>
            <person name="Dalen L."/>
            <person name="Bruford M.W."/>
        </authorList>
    </citation>
    <scope>NUCLEOTIDE SEQUENCE [LARGE SCALE GENOMIC DNA]</scope>
    <source>
        <strain evidence="4">SBR-YM</strain>
        <tissue evidence="4">Skin</tissue>
    </source>
</reference>
<dbReference type="GO" id="GO:0005506">
    <property type="term" value="F:iron ion binding"/>
    <property type="evidence" value="ECO:0007669"/>
    <property type="project" value="InterPro"/>
</dbReference>
<dbReference type="PANTHER" id="PTHR24300:SF275">
    <property type="entry name" value="CYTOCHROME P450 2F1"/>
    <property type="match status" value="1"/>
</dbReference>
<keyword evidence="2" id="KW-0479">Metal-binding</keyword>
<gene>
    <name evidence="4" type="ORF">HPG69_018065</name>
</gene>
<evidence type="ECO:0000256" key="1">
    <source>
        <dbReference type="ARBA" id="ARBA00010617"/>
    </source>
</evidence>
<dbReference type="AlphaFoldDB" id="A0A7J7F801"/>
<dbReference type="InterPro" id="IPR036396">
    <property type="entry name" value="Cyt_P450_sf"/>
</dbReference>
<dbReference type="Pfam" id="PF00067">
    <property type="entry name" value="p450"/>
    <property type="match status" value="1"/>
</dbReference>
<dbReference type="PANTHER" id="PTHR24300">
    <property type="entry name" value="CYTOCHROME P450 508A4-RELATED"/>
    <property type="match status" value="1"/>
</dbReference>
<name>A0A7J7F801_DICBM</name>
<comment type="caution">
    <text evidence="4">The sequence shown here is derived from an EMBL/GenBank/DDBJ whole genome shotgun (WGS) entry which is preliminary data.</text>
</comment>
<comment type="similarity">
    <text evidence="1">Belongs to the cytochrome P450 family.</text>
</comment>
<dbReference type="Gene3D" id="1.10.630.10">
    <property type="entry name" value="Cytochrome P450"/>
    <property type="match status" value="1"/>
</dbReference>
<dbReference type="Proteomes" id="UP000551758">
    <property type="component" value="Unassembled WGS sequence"/>
</dbReference>